<feature type="non-terminal residue" evidence="1">
    <location>
        <position position="1"/>
    </location>
</feature>
<proteinExistence type="predicted"/>
<gene>
    <name evidence="1" type="ORF">EZS28_053113</name>
</gene>
<evidence type="ECO:0000313" key="2">
    <source>
        <dbReference type="Proteomes" id="UP000324800"/>
    </source>
</evidence>
<dbReference type="OrthoDB" id="10691442at2759"/>
<name>A0A5J4RLE3_9EUKA</name>
<comment type="caution">
    <text evidence="1">The sequence shown here is derived from an EMBL/GenBank/DDBJ whole genome shotgun (WGS) entry which is preliminary data.</text>
</comment>
<dbReference type="EMBL" id="SNRW01042085">
    <property type="protein sequence ID" value="KAA6333930.1"/>
    <property type="molecule type" value="Genomic_DNA"/>
</dbReference>
<organism evidence="1 2">
    <name type="scientific">Streblomastix strix</name>
    <dbReference type="NCBI Taxonomy" id="222440"/>
    <lineage>
        <taxon>Eukaryota</taxon>
        <taxon>Metamonada</taxon>
        <taxon>Preaxostyla</taxon>
        <taxon>Oxymonadida</taxon>
        <taxon>Streblomastigidae</taxon>
        <taxon>Streblomastix</taxon>
    </lineage>
</organism>
<dbReference type="AlphaFoldDB" id="A0A5J4RLE3"/>
<dbReference type="InterPro" id="IPR011050">
    <property type="entry name" value="Pectin_lyase_fold/virulence"/>
</dbReference>
<evidence type="ECO:0000313" key="1">
    <source>
        <dbReference type="EMBL" id="KAA6333930.1"/>
    </source>
</evidence>
<reference evidence="1 2" key="1">
    <citation type="submission" date="2019-03" db="EMBL/GenBank/DDBJ databases">
        <title>Single cell metagenomics reveals metabolic interactions within the superorganism composed of flagellate Streblomastix strix and complex community of Bacteroidetes bacteria on its surface.</title>
        <authorList>
            <person name="Treitli S.C."/>
            <person name="Kolisko M."/>
            <person name="Husnik F."/>
            <person name="Keeling P."/>
            <person name="Hampl V."/>
        </authorList>
    </citation>
    <scope>NUCLEOTIDE SEQUENCE [LARGE SCALE GENOMIC DNA]</scope>
    <source>
        <strain evidence="1">ST1C</strain>
    </source>
</reference>
<accession>A0A5J4RLE3</accession>
<evidence type="ECO:0008006" key="3">
    <source>
        <dbReference type="Google" id="ProtNLM"/>
    </source>
</evidence>
<sequence>QGGGMFVWGDEGGLIRVVGELTFDNCQSQNQGGGLFLICNGAESNIQVSGHLNFDNCSAYSSGGGLHLHISLGGSIILDNKCDFLKCKSGNGGAMYLDINFEEYQAFQIKDILIQECYALINTESSFYSQSGFGGGIFITGTGVYDISSKMLDFSKMKTYGNSADKAGQSLYVAMPNVIECSPTTRINPPSSPHTNIPPPQLFVEQFIN</sequence>
<dbReference type="SUPFAM" id="SSF51126">
    <property type="entry name" value="Pectin lyase-like"/>
    <property type="match status" value="1"/>
</dbReference>
<dbReference type="Proteomes" id="UP000324800">
    <property type="component" value="Unassembled WGS sequence"/>
</dbReference>
<protein>
    <recommendedName>
        <fullName evidence="3">Right handed beta helix domain-containing protein</fullName>
    </recommendedName>
</protein>